<gene>
    <name evidence="7" type="ORF">EWM64_g6792</name>
</gene>
<dbReference type="GO" id="GO:0008270">
    <property type="term" value="F:zinc ion binding"/>
    <property type="evidence" value="ECO:0007669"/>
    <property type="project" value="UniProtKB-KW"/>
</dbReference>
<dbReference type="PROSITE" id="PS01357">
    <property type="entry name" value="ZF_ZZ_1"/>
    <property type="match status" value="1"/>
</dbReference>
<dbReference type="Proteomes" id="UP000298061">
    <property type="component" value="Unassembled WGS sequence"/>
</dbReference>
<evidence type="ECO:0000256" key="5">
    <source>
        <dbReference type="SAM" id="MobiDB-lite"/>
    </source>
</evidence>
<dbReference type="InterPro" id="IPR043145">
    <property type="entry name" value="Znf_ZZ_sf"/>
</dbReference>
<evidence type="ECO:0000313" key="8">
    <source>
        <dbReference type="Proteomes" id="UP000298061"/>
    </source>
</evidence>
<accession>A0A4Y9ZSI0</accession>
<keyword evidence="2 4" id="KW-0863">Zinc-finger</keyword>
<dbReference type="Pfam" id="PF00569">
    <property type="entry name" value="ZZ"/>
    <property type="match status" value="3"/>
</dbReference>
<sequence>MHARFAGSVASATSSLTVYSTLSARFLSPEAASRPVEKPVEKRPRTEEARVQRLQLARAMAAGVRKKIDPIHERTQEPEVEDAAKDKSCCDVQQGKEEVQALVDSFAIDLERVLKNTFGEGVRGIEVAQLFATEQDKGKGKEVVKEEVEKTPQEEVVKIELEKTDEGNYKFNPEELIHLGIICDMCDKTIVGMRHKCTECADYDLCDPCLLTLQHLIAHQYGTFEPGFERSNDVSLPHPASHKFAVIEHPQARRWKLADDGFWRVRSPGPNDKEAVSVSGATTVGEQTVFGGFGEAVPAQQREAEAFRVARDAVVETFTDAPGFAEAMGEHTAPEAVPVQENPRVRHLATCDLCDSNIRGARYKCLDCPDFDTCSSCFAIVKEQHPRHSFARISRIADLIRGSGSCAAQSAQAVHPARCDSCGKAVVGVRYKCMHPACPDFDLCAPCEALPIAVHPDTHPLLKIKTPGSIIPTVYRYGDTTSPVEAMKSDPKMQEQPQDAPQEETEKPMPTLEMPNPFATPPGASQPLSDANAGDST</sequence>
<keyword evidence="1" id="KW-0479">Metal-binding</keyword>
<feature type="region of interest" description="Disordered" evidence="5">
    <location>
        <begin position="481"/>
        <end position="537"/>
    </location>
</feature>
<dbReference type="InterPro" id="IPR000433">
    <property type="entry name" value="Znf_ZZ"/>
</dbReference>
<dbReference type="SMART" id="SM00291">
    <property type="entry name" value="ZnF_ZZ"/>
    <property type="match status" value="3"/>
</dbReference>
<organism evidence="7 8">
    <name type="scientific">Hericium alpestre</name>
    <dbReference type="NCBI Taxonomy" id="135208"/>
    <lineage>
        <taxon>Eukaryota</taxon>
        <taxon>Fungi</taxon>
        <taxon>Dikarya</taxon>
        <taxon>Basidiomycota</taxon>
        <taxon>Agaricomycotina</taxon>
        <taxon>Agaricomycetes</taxon>
        <taxon>Russulales</taxon>
        <taxon>Hericiaceae</taxon>
        <taxon>Hericium</taxon>
    </lineage>
</organism>
<evidence type="ECO:0000313" key="7">
    <source>
        <dbReference type="EMBL" id="TFY77224.1"/>
    </source>
</evidence>
<dbReference type="STRING" id="135208.A0A4Y9ZSI0"/>
<keyword evidence="8" id="KW-1185">Reference proteome</keyword>
<dbReference type="PANTHER" id="PTHR15090">
    <property type="entry name" value="SEQUESTOSOME 1-RELATED"/>
    <property type="match status" value="1"/>
</dbReference>
<evidence type="ECO:0000256" key="2">
    <source>
        <dbReference type="ARBA" id="ARBA00022771"/>
    </source>
</evidence>
<keyword evidence="3" id="KW-0862">Zinc</keyword>
<reference evidence="7 8" key="1">
    <citation type="submission" date="2019-02" db="EMBL/GenBank/DDBJ databases">
        <title>Genome sequencing of the rare red list fungi Hericium alpestre (H. flagellum).</title>
        <authorList>
            <person name="Buettner E."/>
            <person name="Kellner H."/>
        </authorList>
    </citation>
    <scope>NUCLEOTIDE SEQUENCE [LARGE SCALE GENOMIC DNA]</scope>
    <source>
        <strain evidence="7 8">DSM 108284</strain>
    </source>
</reference>
<dbReference type="InterPro" id="IPR052260">
    <property type="entry name" value="Autophagy_Rcpt_SigReg"/>
</dbReference>
<feature type="domain" description="ZZ-type" evidence="6">
    <location>
        <begin position="346"/>
        <end position="398"/>
    </location>
</feature>
<evidence type="ECO:0000256" key="3">
    <source>
        <dbReference type="ARBA" id="ARBA00022833"/>
    </source>
</evidence>
<feature type="non-terminal residue" evidence="7">
    <location>
        <position position="537"/>
    </location>
</feature>
<dbReference type="PROSITE" id="PS50135">
    <property type="entry name" value="ZF_ZZ_2"/>
    <property type="match status" value="3"/>
</dbReference>
<dbReference type="SUPFAM" id="SSF57850">
    <property type="entry name" value="RING/U-box"/>
    <property type="match status" value="3"/>
</dbReference>
<dbReference type="Gene3D" id="3.30.60.90">
    <property type="match status" value="3"/>
</dbReference>
<dbReference type="CDD" id="cd02340">
    <property type="entry name" value="ZZ_NBR1_like"/>
    <property type="match status" value="2"/>
</dbReference>
<proteinExistence type="predicted"/>
<feature type="domain" description="ZZ-type" evidence="6">
    <location>
        <begin position="178"/>
        <end position="229"/>
    </location>
</feature>
<protein>
    <recommendedName>
        <fullName evidence="6">ZZ-type domain-containing protein</fullName>
    </recommendedName>
</protein>
<dbReference type="AlphaFoldDB" id="A0A4Y9ZSI0"/>
<evidence type="ECO:0000256" key="4">
    <source>
        <dbReference type="PROSITE-ProRule" id="PRU00228"/>
    </source>
</evidence>
<dbReference type="CDD" id="cd02249">
    <property type="entry name" value="ZZ"/>
    <property type="match status" value="1"/>
</dbReference>
<evidence type="ECO:0000259" key="6">
    <source>
        <dbReference type="PROSITE" id="PS50135"/>
    </source>
</evidence>
<feature type="domain" description="ZZ-type" evidence="6">
    <location>
        <begin position="414"/>
        <end position="469"/>
    </location>
</feature>
<dbReference type="OrthoDB" id="661148at2759"/>
<name>A0A4Y9ZSI0_9AGAM</name>
<evidence type="ECO:0000256" key="1">
    <source>
        <dbReference type="ARBA" id="ARBA00022723"/>
    </source>
</evidence>
<feature type="compositionally biased region" description="Polar residues" evidence="5">
    <location>
        <begin position="526"/>
        <end position="537"/>
    </location>
</feature>
<comment type="caution">
    <text evidence="7">The sequence shown here is derived from an EMBL/GenBank/DDBJ whole genome shotgun (WGS) entry which is preliminary data.</text>
</comment>
<dbReference type="EMBL" id="SFCI01000971">
    <property type="protein sequence ID" value="TFY77224.1"/>
    <property type="molecule type" value="Genomic_DNA"/>
</dbReference>